<dbReference type="AlphaFoldDB" id="H0JPY8"/>
<comment type="caution">
    <text evidence="2">The sequence shown here is derived from an EMBL/GenBank/DDBJ whole genome shotgun (WGS) entry which is preliminary data.</text>
</comment>
<dbReference type="Proteomes" id="UP000005064">
    <property type="component" value="Unassembled WGS sequence"/>
</dbReference>
<feature type="compositionally biased region" description="Basic and acidic residues" evidence="1">
    <location>
        <begin position="61"/>
        <end position="77"/>
    </location>
</feature>
<dbReference type="RefSeq" id="WP_006551777.1">
    <property type="nucleotide sequence ID" value="NZ_AHBW01000036.1"/>
</dbReference>
<organism evidence="2 3">
    <name type="scientific">Rhodococcus pyridinivorans AK37</name>
    <dbReference type="NCBI Taxonomy" id="1114960"/>
    <lineage>
        <taxon>Bacteria</taxon>
        <taxon>Bacillati</taxon>
        <taxon>Actinomycetota</taxon>
        <taxon>Actinomycetes</taxon>
        <taxon>Mycobacteriales</taxon>
        <taxon>Nocardiaceae</taxon>
        <taxon>Rhodococcus</taxon>
    </lineage>
</organism>
<evidence type="ECO:0000313" key="2">
    <source>
        <dbReference type="EMBL" id="EHK84441.1"/>
    </source>
</evidence>
<dbReference type="EMBL" id="AHBW01000036">
    <property type="protein sequence ID" value="EHK84441.1"/>
    <property type="molecule type" value="Genomic_DNA"/>
</dbReference>
<reference evidence="2 3" key="1">
    <citation type="submission" date="2011-12" db="EMBL/GenBank/DDBJ databases">
        <authorList>
            <person name="Kriszt B."/>
            <person name="Tancsics A."/>
            <person name="Cserhati M."/>
            <person name="Toth A."/>
            <person name="Nagy I."/>
            <person name="Horvath B."/>
            <person name="Tamura T."/>
            <person name="Kukolya J."/>
            <person name="Szoboszlay S."/>
        </authorList>
    </citation>
    <scope>NUCLEOTIDE SEQUENCE [LARGE SCALE GENOMIC DNA]</scope>
    <source>
        <strain evidence="2 3">AK37</strain>
    </source>
</reference>
<protein>
    <submittedName>
        <fullName evidence="2">Uncharacterized protein</fullName>
    </submittedName>
</protein>
<accession>H0JPY8</accession>
<sequence>MQVERIGTGRIATRTERGDRTFAVMVERSCAAIRDLDSLTVVSESIGRRDRSVGCSGYTASREKNGDPSDVPHHPAP</sequence>
<name>H0JPY8_9NOCA</name>
<evidence type="ECO:0000256" key="1">
    <source>
        <dbReference type="SAM" id="MobiDB-lite"/>
    </source>
</evidence>
<evidence type="ECO:0000313" key="3">
    <source>
        <dbReference type="Proteomes" id="UP000005064"/>
    </source>
</evidence>
<proteinExistence type="predicted"/>
<dbReference type="PATRIC" id="fig|1114960.4.peg.1828"/>
<gene>
    <name evidence="2" type="ORF">AK37_09037</name>
</gene>
<feature type="region of interest" description="Disordered" evidence="1">
    <location>
        <begin position="49"/>
        <end position="77"/>
    </location>
</feature>